<dbReference type="EMBL" id="VSSQ01015818">
    <property type="protein sequence ID" value="MPM56566.1"/>
    <property type="molecule type" value="Genomic_DNA"/>
</dbReference>
<gene>
    <name evidence="1" type="ORF">SDC9_103375</name>
</gene>
<sequence length="97" mass="10730">MEPLHYLVFDTETEQFMKDIAGTNLIWRGDDLTTAVYSFWSELYDYEGRCLASVELPEDGSYIGELAFSEDGAGLIVTILSGSGDEVETTIEIGGYT</sequence>
<organism evidence="1">
    <name type="scientific">bioreactor metagenome</name>
    <dbReference type="NCBI Taxonomy" id="1076179"/>
    <lineage>
        <taxon>unclassified sequences</taxon>
        <taxon>metagenomes</taxon>
        <taxon>ecological metagenomes</taxon>
    </lineage>
</organism>
<name>A0A645AUM2_9ZZZZ</name>
<protein>
    <submittedName>
        <fullName evidence="1">Uncharacterized protein</fullName>
    </submittedName>
</protein>
<proteinExistence type="predicted"/>
<reference evidence="1" key="1">
    <citation type="submission" date="2019-08" db="EMBL/GenBank/DDBJ databases">
        <authorList>
            <person name="Kucharzyk K."/>
            <person name="Murdoch R.W."/>
            <person name="Higgins S."/>
            <person name="Loffler F."/>
        </authorList>
    </citation>
    <scope>NUCLEOTIDE SEQUENCE</scope>
</reference>
<evidence type="ECO:0000313" key="1">
    <source>
        <dbReference type="EMBL" id="MPM56566.1"/>
    </source>
</evidence>
<dbReference type="AlphaFoldDB" id="A0A645AUM2"/>
<accession>A0A645AUM2</accession>
<comment type="caution">
    <text evidence="1">The sequence shown here is derived from an EMBL/GenBank/DDBJ whole genome shotgun (WGS) entry which is preliminary data.</text>
</comment>